<proteinExistence type="inferred from homology"/>
<gene>
    <name evidence="5" type="primary">tadA</name>
    <name evidence="5" type="ORF">H0484_04025</name>
</gene>
<dbReference type="RefSeq" id="WP_226953169.1">
    <property type="nucleotide sequence ID" value="NZ_JACDXW010000002.1"/>
</dbReference>
<organism evidence="5 6">
    <name type="scientific">Mesopusillimonas faecipullorum</name>
    <dbReference type="NCBI Taxonomy" id="2755040"/>
    <lineage>
        <taxon>Bacteria</taxon>
        <taxon>Pseudomonadati</taxon>
        <taxon>Pseudomonadota</taxon>
        <taxon>Betaproteobacteria</taxon>
        <taxon>Burkholderiales</taxon>
        <taxon>Alcaligenaceae</taxon>
        <taxon>Mesopusillimonas</taxon>
    </lineage>
</organism>
<dbReference type="Pfam" id="PF00437">
    <property type="entry name" value="T2SSE"/>
    <property type="match status" value="1"/>
</dbReference>
<sequence>MNHRTAFSELLNATAQADANTVIATLAELSLMQPAFLRLRIEWVGRSIAAQACPAELADGSIAVFCSCDREGTDVHASVCEAAKAHNQGRAVPTRLLSGILLLTLVRERVDGSHLKLSGREQGYDRSDTSRAFRDIIAWAVRKGCSDVHLNIDFDAAESQVMAHVDGHYVAPAHLRMPTERLLEIVRVAWQDGYGGRESVFDARSESQCRLYDVVDAKPYMLRWGQFVADKGPSVTLRLLSLAQDEPNANLEALGYLPSQVAMLERAMLSEGGAIVFGGVVGSGKSTSLARLLGSLPNTRKIMTIEDPVERVITNALQASIVRSFDGSEEASSFRAKLMMLKRAAVSDVLLGEIRDTETGRAFLDIVESGTNLYTTVHVSSVCAIPSRLASPQVQVPVEVLASPGMLKLLAYQALLPKLCTACSLPLSVLMYGAPDALGRTRDATHWANYIERLRRLYSDLNKVRVRNSQGCAQCRLKELPEIYGYAGRTAVAELYELGHDAEALALVCRHDVQGLAKRYRSRSDGDPFSADMAGKTAMQCAVHKMLHGELDPRDIEPRFMAFETVESLTARPI</sequence>
<evidence type="ECO:0000259" key="4">
    <source>
        <dbReference type="Pfam" id="PF00437"/>
    </source>
</evidence>
<dbReference type="InterPro" id="IPR027417">
    <property type="entry name" value="P-loop_NTPase"/>
</dbReference>
<dbReference type="EMBL" id="JACDXW010000002">
    <property type="protein sequence ID" value="MCB5362923.1"/>
    <property type="molecule type" value="Genomic_DNA"/>
</dbReference>
<feature type="domain" description="Bacterial type II secretion system protein E" evidence="4">
    <location>
        <begin position="131"/>
        <end position="505"/>
    </location>
</feature>
<dbReference type="Proteomes" id="UP000776983">
    <property type="component" value="Unassembled WGS sequence"/>
</dbReference>
<dbReference type="Gene3D" id="3.30.450.90">
    <property type="match status" value="1"/>
</dbReference>
<keyword evidence="2" id="KW-0547">Nucleotide-binding</keyword>
<dbReference type="SUPFAM" id="SSF52540">
    <property type="entry name" value="P-loop containing nucleoside triphosphate hydrolases"/>
    <property type="match status" value="1"/>
</dbReference>
<comment type="caution">
    <text evidence="5">The sequence shown here is derived from an EMBL/GenBank/DDBJ whole genome shotgun (WGS) entry which is preliminary data.</text>
</comment>
<dbReference type="InterPro" id="IPR001482">
    <property type="entry name" value="T2SS/T4SS_dom"/>
</dbReference>
<evidence type="ECO:0000313" key="6">
    <source>
        <dbReference type="Proteomes" id="UP000776983"/>
    </source>
</evidence>
<dbReference type="PANTHER" id="PTHR30258:SF3">
    <property type="entry name" value="SLL1921 PROTEIN"/>
    <property type="match status" value="1"/>
</dbReference>
<comment type="similarity">
    <text evidence="1">Belongs to the GSP E family.</text>
</comment>
<accession>A0ABS8CAA8</accession>
<keyword evidence="6" id="KW-1185">Reference proteome</keyword>
<dbReference type="Gene3D" id="3.40.50.300">
    <property type="entry name" value="P-loop containing nucleotide triphosphate hydrolases"/>
    <property type="match status" value="1"/>
</dbReference>
<reference evidence="5 6" key="1">
    <citation type="submission" date="2020-07" db="EMBL/GenBank/DDBJ databases">
        <title>Pusillimonas sp. nov., isolated from poultry manure in Taiwan.</title>
        <authorList>
            <person name="Lin S.-Y."/>
            <person name="Tang Y.-S."/>
            <person name="Young C.-C."/>
        </authorList>
    </citation>
    <scope>NUCLEOTIDE SEQUENCE [LARGE SCALE GENOMIC DNA]</scope>
    <source>
        <strain evidence="5 6">CC-YST705</strain>
    </source>
</reference>
<evidence type="ECO:0000256" key="3">
    <source>
        <dbReference type="ARBA" id="ARBA00022840"/>
    </source>
</evidence>
<name>A0ABS8CAA8_9BURK</name>
<evidence type="ECO:0000313" key="5">
    <source>
        <dbReference type="EMBL" id="MCB5362923.1"/>
    </source>
</evidence>
<keyword evidence="3" id="KW-0067">ATP-binding</keyword>
<protein>
    <submittedName>
        <fullName evidence="5">Flp pilus assembly complex ATPase component TadA</fullName>
    </submittedName>
</protein>
<evidence type="ECO:0000256" key="1">
    <source>
        <dbReference type="ARBA" id="ARBA00006611"/>
    </source>
</evidence>
<dbReference type="PANTHER" id="PTHR30258">
    <property type="entry name" value="TYPE II SECRETION SYSTEM PROTEIN GSPE-RELATED"/>
    <property type="match status" value="1"/>
</dbReference>
<evidence type="ECO:0000256" key="2">
    <source>
        <dbReference type="ARBA" id="ARBA00022741"/>
    </source>
</evidence>